<evidence type="ECO:0000256" key="10">
    <source>
        <dbReference type="ARBA" id="ARBA00047994"/>
    </source>
</evidence>
<dbReference type="PRINTS" id="PR00458">
    <property type="entry name" value="PEROXIDASE"/>
</dbReference>
<dbReference type="GO" id="GO:0016688">
    <property type="term" value="F:L-ascorbate peroxidase activity"/>
    <property type="evidence" value="ECO:0007669"/>
    <property type="project" value="UniProtKB-EC"/>
</dbReference>
<evidence type="ECO:0000313" key="12">
    <source>
        <dbReference type="EnsemblPlants" id="AET7Gv20614500.31"/>
    </source>
</evidence>
<dbReference type="EnsemblPlants" id="AET7Gv20614500.31">
    <property type="protein sequence ID" value="AET7Gv20614500.31"/>
    <property type="gene ID" value="AET7Gv20614500"/>
</dbReference>
<name>A0A453RKT3_AEGTS</name>
<dbReference type="Proteomes" id="UP000015105">
    <property type="component" value="Chromosome 7D"/>
</dbReference>
<dbReference type="SUPFAM" id="SSF48113">
    <property type="entry name" value="Heme-dependent peroxidases"/>
    <property type="match status" value="1"/>
</dbReference>
<evidence type="ECO:0000259" key="11">
    <source>
        <dbReference type="PROSITE" id="PS50873"/>
    </source>
</evidence>
<keyword evidence="8" id="KW-0408">Iron</keyword>
<dbReference type="Gramene" id="AET7Gv20614500.31">
    <property type="protein sequence ID" value="AET7Gv20614500.31"/>
    <property type="gene ID" value="AET7Gv20614500"/>
</dbReference>
<feature type="domain" description="Plant heme peroxidase family profile" evidence="11">
    <location>
        <begin position="1"/>
        <end position="66"/>
    </location>
</feature>
<evidence type="ECO:0000256" key="3">
    <source>
        <dbReference type="ARBA" id="ARBA00012940"/>
    </source>
</evidence>
<dbReference type="PANTHER" id="PTHR31356:SF8">
    <property type="entry name" value="L-ASCORBATE PEROXIDASE 6-RELATED"/>
    <property type="match status" value="1"/>
</dbReference>
<keyword evidence="7" id="KW-0560">Oxidoreductase</keyword>
<dbReference type="PROSITE" id="PS50873">
    <property type="entry name" value="PEROXIDASE_4"/>
    <property type="match status" value="1"/>
</dbReference>
<dbReference type="InterPro" id="IPR002016">
    <property type="entry name" value="Haem_peroxidase"/>
</dbReference>
<evidence type="ECO:0000256" key="9">
    <source>
        <dbReference type="ARBA" id="ARBA00023324"/>
    </source>
</evidence>
<comment type="cofactor">
    <cofactor evidence="1">
        <name>heme b</name>
        <dbReference type="ChEBI" id="CHEBI:60344"/>
    </cofactor>
</comment>
<dbReference type="GO" id="GO:0034599">
    <property type="term" value="P:cellular response to oxidative stress"/>
    <property type="evidence" value="ECO:0007669"/>
    <property type="project" value="InterPro"/>
</dbReference>
<dbReference type="Gene3D" id="1.10.520.10">
    <property type="match status" value="1"/>
</dbReference>
<evidence type="ECO:0000313" key="13">
    <source>
        <dbReference type="Proteomes" id="UP000015105"/>
    </source>
</evidence>
<accession>A0A453RKT3</accession>
<keyword evidence="9" id="KW-0575">Peroxidase</keyword>
<dbReference type="PROSITE" id="PS00435">
    <property type="entry name" value="PEROXIDASE_1"/>
    <property type="match status" value="1"/>
</dbReference>
<comment type="similarity">
    <text evidence="2">Belongs to the peroxidase family. Ascorbate peroxidase subfamily.</text>
</comment>
<dbReference type="Gene3D" id="1.10.420.10">
    <property type="entry name" value="Peroxidase, domain 2"/>
    <property type="match status" value="1"/>
</dbReference>
<evidence type="ECO:0000256" key="1">
    <source>
        <dbReference type="ARBA" id="ARBA00001970"/>
    </source>
</evidence>
<keyword evidence="6" id="KW-0630">Potassium</keyword>
<proteinExistence type="inferred from homology"/>
<evidence type="ECO:0000256" key="5">
    <source>
        <dbReference type="ARBA" id="ARBA00022837"/>
    </source>
</evidence>
<dbReference type="PRINTS" id="PR00459">
    <property type="entry name" value="ASPEROXIDASE"/>
</dbReference>
<sequence length="116" mass="12198">AGAEAVALCGGPEISIRLGRLDSSTADPTGKLPEETLDVVALKTSFGKKGFSTQEMVVLSGAHTIGGKGFGNPNAFDNAYFKVLLEKPRPTSCGSISTRRTRINFSPTSEMHTPSL</sequence>
<dbReference type="InterPro" id="IPR019793">
    <property type="entry name" value="Peroxidases_heam-ligand_BS"/>
</dbReference>
<dbReference type="InterPro" id="IPR002207">
    <property type="entry name" value="Peroxidase_I"/>
</dbReference>
<keyword evidence="9" id="KW-0376">Hydrogen peroxide</keyword>
<dbReference type="GO" id="GO:0042744">
    <property type="term" value="P:hydrogen peroxide catabolic process"/>
    <property type="evidence" value="ECO:0007669"/>
    <property type="project" value="UniProtKB-KW"/>
</dbReference>
<dbReference type="PANTHER" id="PTHR31356">
    <property type="entry name" value="THYLAKOID LUMENAL 29 KDA PROTEIN, CHLOROPLASTIC-RELATED"/>
    <property type="match status" value="1"/>
</dbReference>
<dbReference type="GO" id="GO:0020037">
    <property type="term" value="F:heme binding"/>
    <property type="evidence" value="ECO:0007669"/>
    <property type="project" value="InterPro"/>
</dbReference>
<reference evidence="12" key="3">
    <citation type="journal article" date="2017" name="Nature">
        <title>Genome sequence of the progenitor of the wheat D genome Aegilops tauschii.</title>
        <authorList>
            <person name="Luo M.C."/>
            <person name="Gu Y.Q."/>
            <person name="Puiu D."/>
            <person name="Wang H."/>
            <person name="Twardziok S.O."/>
            <person name="Deal K.R."/>
            <person name="Huo N."/>
            <person name="Zhu T."/>
            <person name="Wang L."/>
            <person name="Wang Y."/>
            <person name="McGuire P.E."/>
            <person name="Liu S."/>
            <person name="Long H."/>
            <person name="Ramasamy R.K."/>
            <person name="Rodriguez J.C."/>
            <person name="Van S.L."/>
            <person name="Yuan L."/>
            <person name="Wang Z."/>
            <person name="Xia Z."/>
            <person name="Xiao L."/>
            <person name="Anderson O.D."/>
            <person name="Ouyang S."/>
            <person name="Liang Y."/>
            <person name="Zimin A.V."/>
            <person name="Pertea G."/>
            <person name="Qi P."/>
            <person name="Bennetzen J.L."/>
            <person name="Dai X."/>
            <person name="Dawson M.W."/>
            <person name="Muller H.G."/>
            <person name="Kugler K."/>
            <person name="Rivarola-Duarte L."/>
            <person name="Spannagl M."/>
            <person name="Mayer K.F.X."/>
            <person name="Lu F.H."/>
            <person name="Bevan M.W."/>
            <person name="Leroy P."/>
            <person name="Li P."/>
            <person name="You F.M."/>
            <person name="Sun Q."/>
            <person name="Liu Z."/>
            <person name="Lyons E."/>
            <person name="Wicker T."/>
            <person name="Salzberg S.L."/>
            <person name="Devos K.M."/>
            <person name="Dvorak J."/>
        </authorList>
    </citation>
    <scope>NUCLEOTIDE SEQUENCE [LARGE SCALE GENOMIC DNA]</scope>
    <source>
        <strain evidence="12">cv. AL8/78</strain>
    </source>
</reference>
<reference evidence="13" key="1">
    <citation type="journal article" date="2014" name="Science">
        <title>Ancient hybridizations among the ancestral genomes of bread wheat.</title>
        <authorList>
            <consortium name="International Wheat Genome Sequencing Consortium,"/>
            <person name="Marcussen T."/>
            <person name="Sandve S.R."/>
            <person name="Heier L."/>
            <person name="Spannagl M."/>
            <person name="Pfeifer M."/>
            <person name="Jakobsen K.S."/>
            <person name="Wulff B.B."/>
            <person name="Steuernagel B."/>
            <person name="Mayer K.F."/>
            <person name="Olsen O.A."/>
        </authorList>
    </citation>
    <scope>NUCLEOTIDE SEQUENCE [LARGE SCALE GENOMIC DNA]</scope>
    <source>
        <strain evidence="13">cv. AL8/78</strain>
    </source>
</reference>
<evidence type="ECO:0000256" key="4">
    <source>
        <dbReference type="ARBA" id="ARBA00022723"/>
    </source>
</evidence>
<keyword evidence="13" id="KW-1185">Reference proteome</keyword>
<keyword evidence="4" id="KW-0479">Metal-binding</keyword>
<evidence type="ECO:0000256" key="6">
    <source>
        <dbReference type="ARBA" id="ARBA00022958"/>
    </source>
</evidence>
<dbReference type="GO" id="GO:0000302">
    <property type="term" value="P:response to reactive oxygen species"/>
    <property type="evidence" value="ECO:0007669"/>
    <property type="project" value="TreeGrafter"/>
</dbReference>
<evidence type="ECO:0000256" key="8">
    <source>
        <dbReference type="ARBA" id="ARBA00023004"/>
    </source>
</evidence>
<protein>
    <recommendedName>
        <fullName evidence="3">L-ascorbate peroxidase</fullName>
        <ecNumber evidence="3">1.11.1.11</ecNumber>
    </recommendedName>
</protein>
<reference evidence="12" key="5">
    <citation type="journal article" date="2021" name="G3 (Bethesda)">
        <title>Aegilops tauschii genome assembly Aet v5.0 features greater sequence contiguity and improved annotation.</title>
        <authorList>
            <person name="Wang L."/>
            <person name="Zhu T."/>
            <person name="Rodriguez J.C."/>
            <person name="Deal K.R."/>
            <person name="Dubcovsky J."/>
            <person name="McGuire P.E."/>
            <person name="Lux T."/>
            <person name="Spannagl M."/>
            <person name="Mayer K.F.X."/>
            <person name="Baldrich P."/>
            <person name="Meyers B.C."/>
            <person name="Huo N."/>
            <person name="Gu Y.Q."/>
            <person name="Zhou H."/>
            <person name="Devos K.M."/>
            <person name="Bennetzen J.L."/>
            <person name="Unver T."/>
            <person name="Budak H."/>
            <person name="Gulick P.J."/>
            <person name="Galiba G."/>
            <person name="Kalapos B."/>
            <person name="Nelson D.R."/>
            <person name="Li P."/>
            <person name="You F.M."/>
            <person name="Luo M.C."/>
            <person name="Dvorak J."/>
        </authorList>
    </citation>
    <scope>NUCLEOTIDE SEQUENCE [LARGE SCALE GENOMIC DNA]</scope>
    <source>
        <strain evidence="12">cv. AL8/78</strain>
    </source>
</reference>
<evidence type="ECO:0000256" key="2">
    <source>
        <dbReference type="ARBA" id="ARBA00006873"/>
    </source>
</evidence>
<keyword evidence="5" id="KW-0106">Calcium</keyword>
<reference evidence="12" key="4">
    <citation type="submission" date="2019-03" db="UniProtKB">
        <authorList>
            <consortium name="EnsemblPlants"/>
        </authorList>
    </citation>
    <scope>IDENTIFICATION</scope>
</reference>
<dbReference type="InterPro" id="IPR010255">
    <property type="entry name" value="Haem_peroxidase_sf"/>
</dbReference>
<dbReference type="GO" id="GO:0046872">
    <property type="term" value="F:metal ion binding"/>
    <property type="evidence" value="ECO:0007669"/>
    <property type="project" value="UniProtKB-KW"/>
</dbReference>
<evidence type="ECO:0000256" key="7">
    <source>
        <dbReference type="ARBA" id="ARBA00023002"/>
    </source>
</evidence>
<dbReference type="AlphaFoldDB" id="A0A453RKT3"/>
<reference evidence="13" key="2">
    <citation type="journal article" date="2017" name="Nat. Plants">
        <title>The Aegilops tauschii genome reveals multiple impacts of transposons.</title>
        <authorList>
            <person name="Zhao G."/>
            <person name="Zou C."/>
            <person name="Li K."/>
            <person name="Wang K."/>
            <person name="Li T."/>
            <person name="Gao L."/>
            <person name="Zhang X."/>
            <person name="Wang H."/>
            <person name="Yang Z."/>
            <person name="Liu X."/>
            <person name="Jiang W."/>
            <person name="Mao L."/>
            <person name="Kong X."/>
            <person name="Jiao Y."/>
            <person name="Jia J."/>
        </authorList>
    </citation>
    <scope>NUCLEOTIDE SEQUENCE [LARGE SCALE GENOMIC DNA]</scope>
    <source>
        <strain evidence="13">cv. AL8/78</strain>
    </source>
</reference>
<dbReference type="EC" id="1.11.1.11" evidence="3"/>
<dbReference type="InterPro" id="IPR044831">
    <property type="entry name" value="Ccp1-like"/>
</dbReference>
<comment type="catalytic activity">
    <reaction evidence="10">
        <text>L-ascorbate + H2O2 = L-dehydroascorbate + 2 H2O</text>
        <dbReference type="Rhea" id="RHEA:22996"/>
        <dbReference type="ChEBI" id="CHEBI:15377"/>
        <dbReference type="ChEBI" id="CHEBI:16240"/>
        <dbReference type="ChEBI" id="CHEBI:38290"/>
        <dbReference type="ChEBI" id="CHEBI:58539"/>
        <dbReference type="EC" id="1.11.1.11"/>
    </reaction>
</comment>
<dbReference type="Pfam" id="PF00141">
    <property type="entry name" value="peroxidase"/>
    <property type="match status" value="1"/>
</dbReference>
<organism evidence="12 13">
    <name type="scientific">Aegilops tauschii subsp. strangulata</name>
    <name type="common">Goatgrass</name>
    <dbReference type="NCBI Taxonomy" id="200361"/>
    <lineage>
        <taxon>Eukaryota</taxon>
        <taxon>Viridiplantae</taxon>
        <taxon>Streptophyta</taxon>
        <taxon>Embryophyta</taxon>
        <taxon>Tracheophyta</taxon>
        <taxon>Spermatophyta</taxon>
        <taxon>Magnoliopsida</taxon>
        <taxon>Liliopsida</taxon>
        <taxon>Poales</taxon>
        <taxon>Poaceae</taxon>
        <taxon>BOP clade</taxon>
        <taxon>Pooideae</taxon>
        <taxon>Triticodae</taxon>
        <taxon>Triticeae</taxon>
        <taxon>Triticinae</taxon>
        <taxon>Aegilops</taxon>
    </lineage>
</organism>